<name>A0A133VHL8_9EURY</name>
<comment type="similarity">
    <text evidence="6 13">Belongs to the RNase HII family.</text>
</comment>
<keyword evidence="9" id="KW-0479">Metal-binding</keyword>
<evidence type="ECO:0000256" key="12">
    <source>
        <dbReference type="PROSITE-ProRule" id="PRU01319"/>
    </source>
</evidence>
<evidence type="ECO:0000256" key="1">
    <source>
        <dbReference type="ARBA" id="ARBA00000077"/>
    </source>
</evidence>
<evidence type="ECO:0000256" key="8">
    <source>
        <dbReference type="ARBA" id="ARBA00022722"/>
    </source>
</evidence>
<keyword evidence="11 13" id="KW-0378">Hydrolase</keyword>
<evidence type="ECO:0000256" key="4">
    <source>
        <dbReference type="ARBA" id="ARBA00004065"/>
    </source>
</evidence>
<comment type="caution">
    <text evidence="15">The sequence shown here is derived from an EMBL/GenBank/DDBJ whole genome shotgun (WGS) entry which is preliminary data.</text>
</comment>
<evidence type="ECO:0000313" key="15">
    <source>
        <dbReference type="EMBL" id="KXB05929.1"/>
    </source>
</evidence>
<evidence type="ECO:0000313" key="16">
    <source>
        <dbReference type="Proteomes" id="UP000070491"/>
    </source>
</evidence>
<evidence type="ECO:0000256" key="13">
    <source>
        <dbReference type="RuleBase" id="RU003515"/>
    </source>
</evidence>
<dbReference type="PROSITE" id="PS51975">
    <property type="entry name" value="RNASE_H_2"/>
    <property type="match status" value="1"/>
</dbReference>
<comment type="function">
    <text evidence="4 13">Endonuclease that specifically degrades the RNA of RNA-DNA hybrids.</text>
</comment>
<dbReference type="FunFam" id="1.10.10.460:FF:000001">
    <property type="entry name" value="Ribonuclease"/>
    <property type="match status" value="1"/>
</dbReference>
<keyword evidence="10 13" id="KW-0255">Endonuclease</keyword>
<comment type="caution">
    <text evidence="12">Lacks conserved residue(s) required for the propagation of feature annotation.</text>
</comment>
<dbReference type="SUPFAM" id="SSF53098">
    <property type="entry name" value="Ribonuclease H-like"/>
    <property type="match status" value="1"/>
</dbReference>
<evidence type="ECO:0000256" key="9">
    <source>
        <dbReference type="ARBA" id="ARBA00022723"/>
    </source>
</evidence>
<reference evidence="15 16" key="1">
    <citation type="journal article" date="2016" name="Sci. Rep.">
        <title>Metabolic traits of an uncultured archaeal lineage -MSBL1- from brine pools of the Red Sea.</title>
        <authorList>
            <person name="Mwirichia R."/>
            <person name="Alam I."/>
            <person name="Rashid M."/>
            <person name="Vinu M."/>
            <person name="Ba-Alawi W."/>
            <person name="Anthony Kamau A."/>
            <person name="Kamanda Ngugi D."/>
            <person name="Goker M."/>
            <person name="Klenk H.P."/>
            <person name="Bajic V."/>
            <person name="Stingl U."/>
        </authorList>
    </citation>
    <scope>NUCLEOTIDE SEQUENCE [LARGE SCALE GENOMIC DNA]</scope>
    <source>
        <strain evidence="15">SCGC-AAA382F02</strain>
    </source>
</reference>
<gene>
    <name evidence="15" type="ORF">AKJ53_01735</name>
</gene>
<dbReference type="Gene3D" id="3.30.420.10">
    <property type="entry name" value="Ribonuclease H-like superfamily/Ribonuclease H"/>
    <property type="match status" value="1"/>
</dbReference>
<dbReference type="InterPro" id="IPR036397">
    <property type="entry name" value="RNaseH_sf"/>
</dbReference>
<comment type="cofactor">
    <cofactor evidence="3">
        <name>Mg(2+)</name>
        <dbReference type="ChEBI" id="CHEBI:18420"/>
    </cofactor>
</comment>
<protein>
    <recommendedName>
        <fullName evidence="13">Ribonuclease</fullName>
        <ecNumber evidence="13">3.1.26.4</ecNumber>
    </recommendedName>
</protein>
<dbReference type="PATRIC" id="fig|1698282.3.peg.215"/>
<keyword evidence="7" id="KW-0963">Cytoplasm</keyword>
<keyword evidence="8 13" id="KW-0540">Nuclease</keyword>
<keyword evidence="16" id="KW-1185">Reference proteome</keyword>
<dbReference type="Pfam" id="PF01351">
    <property type="entry name" value="RNase_HII"/>
    <property type="match status" value="1"/>
</dbReference>
<comment type="subcellular location">
    <subcellularLocation>
        <location evidence="5">Cytoplasm</location>
    </subcellularLocation>
</comment>
<dbReference type="EMBL" id="LHYG01000025">
    <property type="protein sequence ID" value="KXB05929.1"/>
    <property type="molecule type" value="Genomic_DNA"/>
</dbReference>
<evidence type="ECO:0000256" key="11">
    <source>
        <dbReference type="ARBA" id="ARBA00022801"/>
    </source>
</evidence>
<dbReference type="GO" id="GO:0005737">
    <property type="term" value="C:cytoplasm"/>
    <property type="evidence" value="ECO:0007669"/>
    <property type="project" value="UniProtKB-SubCell"/>
</dbReference>
<dbReference type="GO" id="GO:0032299">
    <property type="term" value="C:ribonuclease H2 complex"/>
    <property type="evidence" value="ECO:0007669"/>
    <property type="project" value="TreeGrafter"/>
</dbReference>
<accession>A0A133VHL8</accession>
<dbReference type="GO" id="GO:0043137">
    <property type="term" value="P:DNA replication, removal of RNA primer"/>
    <property type="evidence" value="ECO:0007669"/>
    <property type="project" value="TreeGrafter"/>
</dbReference>
<dbReference type="InterPro" id="IPR023160">
    <property type="entry name" value="RNase_HII_hlx-loop-hlx_cap_dom"/>
</dbReference>
<evidence type="ECO:0000256" key="7">
    <source>
        <dbReference type="ARBA" id="ARBA00022490"/>
    </source>
</evidence>
<comment type="catalytic activity">
    <reaction evidence="1 13">
        <text>Endonucleolytic cleavage to 5'-phosphomonoester.</text>
        <dbReference type="EC" id="3.1.26.4"/>
    </reaction>
</comment>
<comment type="cofactor">
    <cofactor evidence="2">
        <name>Mn(2+)</name>
        <dbReference type="ChEBI" id="CHEBI:29035"/>
    </cofactor>
</comment>
<evidence type="ECO:0000256" key="3">
    <source>
        <dbReference type="ARBA" id="ARBA00001946"/>
    </source>
</evidence>
<dbReference type="EC" id="3.1.26.4" evidence="13"/>
<evidence type="ECO:0000259" key="14">
    <source>
        <dbReference type="PROSITE" id="PS51975"/>
    </source>
</evidence>
<dbReference type="CDD" id="cd07180">
    <property type="entry name" value="RNase_HII_archaea_like"/>
    <property type="match status" value="1"/>
</dbReference>
<dbReference type="PANTHER" id="PTHR10954">
    <property type="entry name" value="RIBONUCLEASE H2 SUBUNIT A"/>
    <property type="match status" value="1"/>
</dbReference>
<proteinExistence type="inferred from homology"/>
<dbReference type="GO" id="GO:0046872">
    <property type="term" value="F:metal ion binding"/>
    <property type="evidence" value="ECO:0007669"/>
    <property type="project" value="UniProtKB-KW"/>
</dbReference>
<evidence type="ECO:0000256" key="10">
    <source>
        <dbReference type="ARBA" id="ARBA00022759"/>
    </source>
</evidence>
<sequence>MVICGILLDTDVFAELKAERVRDSKKISPNRRKELSELLKKRAEKFEIVEIEPGEIDQLRGEGTNLNQIEAIGFARVLNRLNPETVYVDSASANTEMFADQIYELLDEDMELIVEHEADVKYLPVSAASIIAKVRRDERIEELKEKYGEMGSGYPADDRTIQFLKKWVKEHKELPTFARQSWKTAQRIMSENEE</sequence>
<dbReference type="Gene3D" id="1.10.10.460">
    <property type="entry name" value="Ribonuclease hii. Domain 2"/>
    <property type="match status" value="1"/>
</dbReference>
<dbReference type="InterPro" id="IPR012337">
    <property type="entry name" value="RNaseH-like_sf"/>
</dbReference>
<dbReference type="PANTHER" id="PTHR10954:SF23">
    <property type="entry name" value="RIBONUCLEASE"/>
    <property type="match status" value="1"/>
</dbReference>
<dbReference type="GO" id="GO:0006298">
    <property type="term" value="P:mismatch repair"/>
    <property type="evidence" value="ECO:0007669"/>
    <property type="project" value="TreeGrafter"/>
</dbReference>
<dbReference type="Proteomes" id="UP000070491">
    <property type="component" value="Unassembled WGS sequence"/>
</dbReference>
<dbReference type="InterPro" id="IPR004649">
    <property type="entry name" value="RNase_H2_suA"/>
</dbReference>
<evidence type="ECO:0000256" key="5">
    <source>
        <dbReference type="ARBA" id="ARBA00004496"/>
    </source>
</evidence>
<dbReference type="GO" id="GO:0004523">
    <property type="term" value="F:RNA-DNA hybrid ribonuclease activity"/>
    <property type="evidence" value="ECO:0007669"/>
    <property type="project" value="UniProtKB-UniRule"/>
</dbReference>
<dbReference type="NCBIfam" id="TIGR00729">
    <property type="entry name" value="ribonuclease HII"/>
    <property type="match status" value="1"/>
</dbReference>
<dbReference type="AlphaFoldDB" id="A0A133VHL8"/>
<evidence type="ECO:0000256" key="2">
    <source>
        <dbReference type="ARBA" id="ARBA00001936"/>
    </source>
</evidence>
<organism evidence="15 16">
    <name type="scientific">candidate division MSBL1 archaeon SCGC-AAA382F02</name>
    <dbReference type="NCBI Taxonomy" id="1698282"/>
    <lineage>
        <taxon>Archaea</taxon>
        <taxon>Methanobacteriati</taxon>
        <taxon>Methanobacteriota</taxon>
        <taxon>candidate division MSBL1</taxon>
    </lineage>
</organism>
<evidence type="ECO:0000256" key="6">
    <source>
        <dbReference type="ARBA" id="ARBA00007383"/>
    </source>
</evidence>
<dbReference type="InterPro" id="IPR001352">
    <property type="entry name" value="RNase_HII/HIII"/>
</dbReference>
<dbReference type="GO" id="GO:0003723">
    <property type="term" value="F:RNA binding"/>
    <property type="evidence" value="ECO:0007669"/>
    <property type="project" value="UniProtKB-UniRule"/>
</dbReference>
<feature type="domain" description="RNase H type-2" evidence="14">
    <location>
        <begin position="1"/>
        <end position="194"/>
    </location>
</feature>
<dbReference type="InterPro" id="IPR024567">
    <property type="entry name" value="RNase_HII/HIII_dom"/>
</dbReference>